<reference evidence="5 7" key="2">
    <citation type="submission" date="2020-07" db="EMBL/GenBank/DDBJ databases">
        <title>Sequencing the genomes of 1000 actinobacteria strains.</title>
        <authorList>
            <person name="Klenk H.-P."/>
        </authorList>
    </citation>
    <scope>NUCLEOTIDE SEQUENCE [LARGE SCALE GENOMIC DNA]</scope>
    <source>
        <strain evidence="5 7">DSM 15131</strain>
    </source>
</reference>
<feature type="short sequence motif" description="Histidine triad motif" evidence="2 3">
    <location>
        <begin position="98"/>
        <end position="102"/>
    </location>
</feature>
<dbReference type="PANTHER" id="PTHR23089">
    <property type="entry name" value="HISTIDINE TRIAD HIT PROTEIN"/>
    <property type="match status" value="1"/>
</dbReference>
<keyword evidence="8" id="KW-1185">Reference proteome</keyword>
<dbReference type="InterPro" id="IPR011146">
    <property type="entry name" value="HIT-like"/>
</dbReference>
<dbReference type="PRINTS" id="PR00332">
    <property type="entry name" value="HISTRIAD"/>
</dbReference>
<feature type="domain" description="HIT" evidence="4">
    <location>
        <begin position="7"/>
        <end position="114"/>
    </location>
</feature>
<accession>A0A7Y9ZEU3</accession>
<dbReference type="GO" id="GO:0003824">
    <property type="term" value="F:catalytic activity"/>
    <property type="evidence" value="ECO:0007669"/>
    <property type="project" value="InterPro"/>
</dbReference>
<evidence type="ECO:0000256" key="1">
    <source>
        <dbReference type="PIRSR" id="PIRSR601310-1"/>
    </source>
</evidence>
<dbReference type="RefSeq" id="WP_036546504.1">
    <property type="nucleotide sequence ID" value="NZ_CP022295.1"/>
</dbReference>
<dbReference type="EMBL" id="JACBZM010000001">
    <property type="protein sequence ID" value="NYI43233.1"/>
    <property type="molecule type" value="Genomic_DNA"/>
</dbReference>
<evidence type="ECO:0000313" key="5">
    <source>
        <dbReference type="EMBL" id="NYI43233.1"/>
    </source>
</evidence>
<feature type="active site" description="Tele-AMP-histidine intermediate" evidence="1">
    <location>
        <position position="100"/>
    </location>
</feature>
<evidence type="ECO:0000313" key="6">
    <source>
        <dbReference type="EMBL" id="QSR27198.1"/>
    </source>
</evidence>
<evidence type="ECO:0000256" key="3">
    <source>
        <dbReference type="PROSITE-ProRule" id="PRU00464"/>
    </source>
</evidence>
<dbReference type="Proteomes" id="UP000562045">
    <property type="component" value="Unassembled WGS sequence"/>
</dbReference>
<name>A0A7Y9ZEU3_9ACTN</name>
<dbReference type="Proteomes" id="UP000662818">
    <property type="component" value="Chromosome"/>
</dbReference>
<dbReference type="AlphaFoldDB" id="A0A7Y9ZEU3"/>
<dbReference type="PROSITE" id="PS51084">
    <property type="entry name" value="HIT_2"/>
    <property type="match status" value="1"/>
</dbReference>
<proteinExistence type="predicted"/>
<evidence type="ECO:0000313" key="8">
    <source>
        <dbReference type="Proteomes" id="UP000662818"/>
    </source>
</evidence>
<evidence type="ECO:0000259" key="4">
    <source>
        <dbReference type="PROSITE" id="PS51084"/>
    </source>
</evidence>
<dbReference type="InterPro" id="IPR036265">
    <property type="entry name" value="HIT-like_sf"/>
</dbReference>
<organism evidence="5 7">
    <name type="scientific">Nocardioides aromaticivorans</name>
    <dbReference type="NCBI Taxonomy" id="200618"/>
    <lineage>
        <taxon>Bacteria</taxon>
        <taxon>Bacillati</taxon>
        <taxon>Actinomycetota</taxon>
        <taxon>Actinomycetes</taxon>
        <taxon>Propionibacteriales</taxon>
        <taxon>Nocardioidaceae</taxon>
        <taxon>Nocardioides</taxon>
    </lineage>
</organism>
<dbReference type="Gene3D" id="3.30.428.10">
    <property type="entry name" value="HIT-like"/>
    <property type="match status" value="1"/>
</dbReference>
<dbReference type="Pfam" id="PF01230">
    <property type="entry name" value="HIT"/>
    <property type="match status" value="1"/>
</dbReference>
<reference evidence="6 8" key="1">
    <citation type="submission" date="2017-06" db="EMBL/GenBank/DDBJ databases">
        <title>Complete Genome Sequence of the Soil Carbazole-Degrading Bacterium Nocardioides aromaticivorans IC177.</title>
        <authorList>
            <person name="Vejarano F."/>
            <person name="Suzuki-Minakuchi C."/>
            <person name="Ohtsubo Y."/>
            <person name="Tsuda M."/>
            <person name="Okada K."/>
            <person name="Nojiri H."/>
        </authorList>
    </citation>
    <scope>NUCLEOTIDE SEQUENCE [LARGE SCALE GENOMIC DNA]</scope>
    <source>
        <strain evidence="6 8">IC177</strain>
    </source>
</reference>
<dbReference type="SUPFAM" id="SSF54197">
    <property type="entry name" value="HIT-like"/>
    <property type="match status" value="1"/>
</dbReference>
<protein>
    <submittedName>
        <fullName evidence="5">Histidine triad (HIT) family protein</fullName>
    </submittedName>
    <submittedName>
        <fullName evidence="6">Histidine triad nucleotide-binding protein</fullName>
    </submittedName>
</protein>
<dbReference type="EMBL" id="CP022295">
    <property type="protein sequence ID" value="QSR27198.1"/>
    <property type="molecule type" value="Genomic_DNA"/>
</dbReference>
<sequence>MSDPDCLFCKIVAGDIPAEIVHEGERTIAFRDINPQAPLHVLVIPRDHEPNAAATAAADAATFAEIPATARAVAAAEGYDDYRLVFNTGAGAQQTVFHTHCHVIAGRPLNWPPG</sequence>
<evidence type="ECO:0000313" key="7">
    <source>
        <dbReference type="Proteomes" id="UP000562045"/>
    </source>
</evidence>
<evidence type="ECO:0000256" key="2">
    <source>
        <dbReference type="PIRSR" id="PIRSR601310-3"/>
    </source>
</evidence>
<dbReference type="InterPro" id="IPR001310">
    <property type="entry name" value="Histidine_triad_HIT"/>
</dbReference>
<gene>
    <name evidence="5" type="ORF">BJ993_000313</name>
    <name evidence="6" type="ORF">CFH99_16380</name>
</gene>